<keyword evidence="1" id="KW-1133">Transmembrane helix</keyword>
<reference evidence="2 3" key="1">
    <citation type="journal article" date="2016" name="Nat. Commun.">
        <title>Thousands of microbial genomes shed light on interconnected biogeochemical processes in an aquifer system.</title>
        <authorList>
            <person name="Anantharaman K."/>
            <person name="Brown C.T."/>
            <person name="Hug L.A."/>
            <person name="Sharon I."/>
            <person name="Castelle C.J."/>
            <person name="Probst A.J."/>
            <person name="Thomas B.C."/>
            <person name="Singh A."/>
            <person name="Wilkins M.J."/>
            <person name="Karaoz U."/>
            <person name="Brodie E.L."/>
            <person name="Williams K.H."/>
            <person name="Hubbard S.S."/>
            <person name="Banfield J.F."/>
        </authorList>
    </citation>
    <scope>NUCLEOTIDE SEQUENCE [LARGE SCALE GENOMIC DNA]</scope>
</reference>
<dbReference type="AlphaFoldDB" id="A0A1F8DQB6"/>
<gene>
    <name evidence="2" type="ORF">A3A20_00965</name>
</gene>
<protein>
    <recommendedName>
        <fullName evidence="4">DUF5673 domain-containing protein</fullName>
    </recommendedName>
</protein>
<evidence type="ECO:0000313" key="3">
    <source>
        <dbReference type="Proteomes" id="UP000178946"/>
    </source>
</evidence>
<organism evidence="2 3">
    <name type="scientific">Candidatus Wolfebacteria bacterium RIFCSPLOWO2_01_FULL_45_19</name>
    <dbReference type="NCBI Taxonomy" id="1802557"/>
    <lineage>
        <taxon>Bacteria</taxon>
        <taxon>Candidatus Wolfeibacteriota</taxon>
    </lineage>
</organism>
<proteinExistence type="predicted"/>
<accession>A0A1F8DQB6</accession>
<dbReference type="EMBL" id="MGIR01000007">
    <property type="protein sequence ID" value="OGM90810.1"/>
    <property type="molecule type" value="Genomic_DNA"/>
</dbReference>
<feature type="transmembrane region" description="Helical" evidence="1">
    <location>
        <begin position="20"/>
        <end position="38"/>
    </location>
</feature>
<evidence type="ECO:0000313" key="2">
    <source>
        <dbReference type="EMBL" id="OGM90810.1"/>
    </source>
</evidence>
<dbReference type="STRING" id="1802557.A3A20_00965"/>
<sequence length="155" mass="17832">MDKENIAWTAPEYDYEHREPAWYLVSILVAAVLLILALWQKNFLFAAFVLLAEMAIILGAKQLPPVWDFEISGGGVKIGEKKFFGYADIEGFDIHPDTEDYHHLVLRVRSRFSPDVKIRMPVSESEKIETRLAKTLQRQSYEPHVIDAVAKLLKF</sequence>
<keyword evidence="1" id="KW-0472">Membrane</keyword>
<evidence type="ECO:0008006" key="4">
    <source>
        <dbReference type="Google" id="ProtNLM"/>
    </source>
</evidence>
<dbReference type="Proteomes" id="UP000178946">
    <property type="component" value="Unassembled WGS sequence"/>
</dbReference>
<name>A0A1F8DQB6_9BACT</name>
<keyword evidence="1" id="KW-0812">Transmembrane</keyword>
<comment type="caution">
    <text evidence="2">The sequence shown here is derived from an EMBL/GenBank/DDBJ whole genome shotgun (WGS) entry which is preliminary data.</text>
</comment>
<evidence type="ECO:0000256" key="1">
    <source>
        <dbReference type="SAM" id="Phobius"/>
    </source>
</evidence>